<keyword evidence="1" id="KW-1185">Reference proteome</keyword>
<proteinExistence type="predicted"/>
<dbReference type="AlphaFoldDB" id="A0A914RFR3"/>
<dbReference type="WBParaSite" id="PEQ_0000543601-mRNA-1">
    <property type="protein sequence ID" value="PEQ_0000543601-mRNA-1"/>
    <property type="gene ID" value="PEQ_0000543601"/>
</dbReference>
<evidence type="ECO:0000313" key="2">
    <source>
        <dbReference type="WBParaSite" id="PEQ_0000543601-mRNA-1"/>
    </source>
</evidence>
<dbReference type="Proteomes" id="UP000887564">
    <property type="component" value="Unplaced"/>
</dbReference>
<reference evidence="2" key="1">
    <citation type="submission" date="2022-11" db="UniProtKB">
        <authorList>
            <consortium name="WormBaseParasite"/>
        </authorList>
    </citation>
    <scope>IDENTIFICATION</scope>
</reference>
<organism evidence="1 2">
    <name type="scientific">Parascaris equorum</name>
    <name type="common">Equine roundworm</name>
    <dbReference type="NCBI Taxonomy" id="6256"/>
    <lineage>
        <taxon>Eukaryota</taxon>
        <taxon>Metazoa</taxon>
        <taxon>Ecdysozoa</taxon>
        <taxon>Nematoda</taxon>
        <taxon>Chromadorea</taxon>
        <taxon>Rhabditida</taxon>
        <taxon>Spirurina</taxon>
        <taxon>Ascaridomorpha</taxon>
        <taxon>Ascaridoidea</taxon>
        <taxon>Ascarididae</taxon>
        <taxon>Parascaris</taxon>
    </lineage>
</organism>
<accession>A0A914RFR3</accession>
<evidence type="ECO:0000313" key="1">
    <source>
        <dbReference type="Proteomes" id="UP000887564"/>
    </source>
</evidence>
<name>A0A914RFR3_PAREQ</name>
<protein>
    <submittedName>
        <fullName evidence="2">Uncharacterized protein</fullName>
    </submittedName>
</protein>
<sequence>MPHNRAAKCRSDPVDGNPFAINDVTSRFFLYFLFRTAECIF</sequence>